<gene>
    <name evidence="2" type="ORF">FTV88_2799</name>
</gene>
<name>A0A5Q2N1L4_9FIRM</name>
<dbReference type="PROSITE" id="PS50035">
    <property type="entry name" value="PLD"/>
    <property type="match status" value="1"/>
</dbReference>
<keyword evidence="2" id="KW-0378">Hydrolase</keyword>
<dbReference type="EMBL" id="CP045875">
    <property type="protein sequence ID" value="QGG48888.1"/>
    <property type="molecule type" value="Genomic_DNA"/>
</dbReference>
<keyword evidence="3" id="KW-1185">Reference proteome</keyword>
<organism evidence="2 3">
    <name type="scientific">Heliorestis convoluta</name>
    <dbReference type="NCBI Taxonomy" id="356322"/>
    <lineage>
        <taxon>Bacteria</taxon>
        <taxon>Bacillati</taxon>
        <taxon>Bacillota</taxon>
        <taxon>Clostridia</taxon>
        <taxon>Eubacteriales</taxon>
        <taxon>Heliobacteriaceae</taxon>
        <taxon>Heliorestis</taxon>
    </lineage>
</organism>
<dbReference type="SUPFAM" id="SSF56024">
    <property type="entry name" value="Phospholipase D/nuclease"/>
    <property type="match status" value="1"/>
</dbReference>
<evidence type="ECO:0000313" key="3">
    <source>
        <dbReference type="Proteomes" id="UP000366051"/>
    </source>
</evidence>
<dbReference type="InterPro" id="IPR025202">
    <property type="entry name" value="PLD-like_dom"/>
</dbReference>
<accession>A0A5Q2N1L4</accession>
<dbReference type="Proteomes" id="UP000366051">
    <property type="component" value="Chromosome"/>
</dbReference>
<dbReference type="InterPro" id="IPR001736">
    <property type="entry name" value="PLipase_D/transphosphatidylase"/>
</dbReference>
<dbReference type="AlphaFoldDB" id="A0A5Q2N1L4"/>
<protein>
    <submittedName>
        <fullName evidence="2">NgoFVII family restriction endonuclease</fullName>
    </submittedName>
</protein>
<dbReference type="GO" id="GO:0004519">
    <property type="term" value="F:endonuclease activity"/>
    <property type="evidence" value="ECO:0007669"/>
    <property type="project" value="UniProtKB-KW"/>
</dbReference>
<feature type="domain" description="PLD phosphodiesterase" evidence="1">
    <location>
        <begin position="86"/>
        <end position="113"/>
    </location>
</feature>
<evidence type="ECO:0000313" key="2">
    <source>
        <dbReference type="EMBL" id="QGG48888.1"/>
    </source>
</evidence>
<dbReference type="OrthoDB" id="9802848at2"/>
<dbReference type="Gene3D" id="3.30.870.10">
    <property type="entry name" value="Endonuclease Chain A"/>
    <property type="match status" value="1"/>
</dbReference>
<reference evidence="3" key="1">
    <citation type="submission" date="2019-11" db="EMBL/GenBank/DDBJ databases">
        <title>Genome sequence of Heliorestis convoluta strain HH, an alkaliphilic and minimalistic phototrophic bacterium from a soda lake in Egypt.</title>
        <authorList>
            <person name="Dewey E.D."/>
            <person name="Stokes L.M."/>
            <person name="Burchell B.M."/>
            <person name="Shaffer K.N."/>
            <person name="Huntington A.M."/>
            <person name="Baker J.M."/>
            <person name="Nadendla S."/>
            <person name="Giglio M.G."/>
            <person name="Touchman J.W."/>
            <person name="Blankenship R.E."/>
            <person name="Madigan M.T."/>
            <person name="Sattley W.M."/>
        </authorList>
    </citation>
    <scope>NUCLEOTIDE SEQUENCE [LARGE SCALE GENOMIC DNA]</scope>
    <source>
        <strain evidence="3">HH</strain>
    </source>
</reference>
<dbReference type="Pfam" id="PF13091">
    <property type="entry name" value="PLDc_2"/>
    <property type="match status" value="1"/>
</dbReference>
<dbReference type="KEGG" id="hcv:FTV88_2799"/>
<evidence type="ECO:0000259" key="1">
    <source>
        <dbReference type="PROSITE" id="PS50035"/>
    </source>
</evidence>
<proteinExistence type="predicted"/>
<dbReference type="CDD" id="cd09176">
    <property type="entry name" value="PLDc_unchar6"/>
    <property type="match status" value="1"/>
</dbReference>
<dbReference type="GO" id="GO:0006793">
    <property type="term" value="P:phosphorus metabolic process"/>
    <property type="evidence" value="ECO:0007669"/>
    <property type="project" value="UniProtKB-ARBA"/>
</dbReference>
<keyword evidence="2" id="KW-0255">Endonuclease</keyword>
<keyword evidence="2" id="KW-0540">Nuclease</keyword>
<dbReference type="InterPro" id="IPR059166">
    <property type="entry name" value="PLD-like_cat"/>
</dbReference>
<sequence>MPISFLDKNFGSMFFSLLDSTRKQIRIISPFIGYKTALALVNFIEETEIELDCVLITRFDREDFIKGVSSITGLECLKKAGLKMYALQGLHTKLYIFDNESVIMGSANFTFNGFYKNHEFGILMKDEPEFSKECNNYFDGLLNDIKNDNDWEITLDRIAKEKLYCDDAVTGRAHSQKKPRKNQSPVTIQPNQVKWGAKLDLHGNGTLDIKKDRDILEEMLKEEDEMHTQKRNTGVWLKFEGNSENRIPNHMTYFERRKKEHRKRTFFSKPPSGIKEGNLLFMTMVSTDKEEKGTPIIVGYAYTSGFNEKSIVDDNAPFNSNDRRGRYPYFVELTSGRFLKAPIKEGITLKELARELQADLYPNPKSNFNEIICTHRQKSHLQVTERAHDYIMQRLNTLFKEFGYEEL</sequence>
<dbReference type="RefSeq" id="WP_153725967.1">
    <property type="nucleotide sequence ID" value="NZ_CP045875.1"/>
</dbReference>